<evidence type="ECO:0000313" key="3">
    <source>
        <dbReference type="Proteomes" id="UP000251213"/>
    </source>
</evidence>
<keyword evidence="3" id="KW-1185">Reference proteome</keyword>
<accession>A0A364K7B5</accession>
<protein>
    <submittedName>
        <fullName evidence="2">Type I-B CRISPR-associated protein Cas5</fullName>
    </submittedName>
</protein>
<keyword evidence="1" id="KW-0051">Antiviral defense</keyword>
<evidence type="ECO:0000313" key="2">
    <source>
        <dbReference type="EMBL" id="RAL26191.1"/>
    </source>
</evidence>
<sequence length="218" mass="25919">MKALKLKLFQETACYTKPFARKVGETYPLPPYSTVIGMLHRVLEATTFHPMRVSVQGNYEDKFIDYRRTYMIKKSEVTTVPLNIHLLYNIELLIHVQTDEEKLNLLYERLQNNAEYLSLGRKEDLIRMDEVKLTDIHYCESEYEEYTLKNNIYIPVDALEEGEVKGIHYRLNTRYHLVNHVRKWEKVDVLYLSAGDTLIEDGYWMDDDNELVYFHSSH</sequence>
<dbReference type="InterPro" id="IPR013422">
    <property type="entry name" value="CRISPR-assoc_prot_Cas5_N"/>
</dbReference>
<comment type="caution">
    <text evidence="2">The sequence shown here is derived from an EMBL/GenBank/DDBJ whole genome shotgun (WGS) entry which is preliminary data.</text>
</comment>
<dbReference type="InterPro" id="IPR013337">
    <property type="entry name" value="CRISPR-assoc_prot_Cas5_Tneap"/>
</dbReference>
<dbReference type="EMBL" id="QJKK01000002">
    <property type="protein sequence ID" value="RAL26191.1"/>
    <property type="molecule type" value="Genomic_DNA"/>
</dbReference>
<organism evidence="2 3">
    <name type="scientific">Thermoflavimicrobium daqui</name>
    <dbReference type="NCBI Taxonomy" id="2137476"/>
    <lineage>
        <taxon>Bacteria</taxon>
        <taxon>Bacillati</taxon>
        <taxon>Bacillota</taxon>
        <taxon>Bacilli</taxon>
        <taxon>Bacillales</taxon>
        <taxon>Thermoactinomycetaceae</taxon>
        <taxon>Thermoflavimicrobium</taxon>
    </lineage>
</organism>
<dbReference type="RefSeq" id="WP_113657876.1">
    <property type="nucleotide sequence ID" value="NZ_KZ845664.1"/>
</dbReference>
<name>A0A364K7B5_9BACL</name>
<dbReference type="Proteomes" id="UP000251213">
    <property type="component" value="Unassembled WGS sequence"/>
</dbReference>
<dbReference type="NCBIfam" id="TIGR02593">
    <property type="entry name" value="CRISPR_cas5"/>
    <property type="match status" value="1"/>
</dbReference>
<dbReference type="NCBIfam" id="TIGR01895">
    <property type="entry name" value="cas_Cas5t"/>
    <property type="match status" value="1"/>
</dbReference>
<dbReference type="InterPro" id="IPR021124">
    <property type="entry name" value="CRISPR-assoc_prot_Cas5"/>
</dbReference>
<dbReference type="GO" id="GO:0043571">
    <property type="term" value="P:maintenance of CRISPR repeat elements"/>
    <property type="evidence" value="ECO:0007669"/>
    <property type="project" value="InterPro"/>
</dbReference>
<dbReference type="Pfam" id="PF09704">
    <property type="entry name" value="Cas_Cas5d"/>
    <property type="match status" value="1"/>
</dbReference>
<dbReference type="GO" id="GO:0051607">
    <property type="term" value="P:defense response to virus"/>
    <property type="evidence" value="ECO:0007669"/>
    <property type="project" value="UniProtKB-KW"/>
</dbReference>
<proteinExistence type="predicted"/>
<gene>
    <name evidence="2" type="primary">cas5b</name>
    <name evidence="2" type="ORF">DL897_04120</name>
</gene>
<evidence type="ECO:0000256" key="1">
    <source>
        <dbReference type="ARBA" id="ARBA00023118"/>
    </source>
</evidence>
<reference evidence="2 3" key="2">
    <citation type="submission" date="2018-06" db="EMBL/GenBank/DDBJ databases">
        <authorList>
            <person name="Zhirakovskaya E."/>
        </authorList>
    </citation>
    <scope>NUCLEOTIDE SEQUENCE [LARGE SCALE GENOMIC DNA]</scope>
    <source>
        <strain evidence="2 3">FBKL4.011</strain>
    </source>
</reference>
<reference evidence="2 3" key="1">
    <citation type="submission" date="2018-06" db="EMBL/GenBank/DDBJ databases">
        <title>Thermoflavimicrobium daqus sp. nov., a thermophilic microbe isolated from Moutai-flavour Daqu.</title>
        <authorList>
            <person name="Wang X."/>
            <person name="Zhou H."/>
        </authorList>
    </citation>
    <scope>NUCLEOTIDE SEQUENCE [LARGE SCALE GENOMIC DNA]</scope>
    <source>
        <strain evidence="2 3">FBKL4.011</strain>
    </source>
</reference>
<dbReference type="OrthoDB" id="9782505at2"/>
<dbReference type="AlphaFoldDB" id="A0A364K7B5"/>